<proteinExistence type="inferred from homology"/>
<keyword evidence="1" id="KW-0328">Glycosyltransferase</keyword>
<dbReference type="CDD" id="cd18613">
    <property type="entry name" value="GH130"/>
    <property type="match status" value="1"/>
</dbReference>
<name>A0A2T5U7W5_9SPHN</name>
<evidence type="ECO:0000313" key="5">
    <source>
        <dbReference type="EMBL" id="PTW47570.1"/>
    </source>
</evidence>
<evidence type="ECO:0000313" key="6">
    <source>
        <dbReference type="Proteomes" id="UP000244013"/>
    </source>
</evidence>
<evidence type="ECO:0000256" key="4">
    <source>
        <dbReference type="SAM" id="MobiDB-lite"/>
    </source>
</evidence>
<comment type="similarity">
    <text evidence="3">Belongs to the glycosyl hydrolase 130 family.</text>
</comment>
<dbReference type="GeneID" id="91005634"/>
<reference evidence="5 6" key="1">
    <citation type="submission" date="2018-04" db="EMBL/GenBank/DDBJ databases">
        <title>Genomic Encyclopedia of Type Strains, Phase III (KMG-III): the genomes of soil and plant-associated and newly described type strains.</title>
        <authorList>
            <person name="Whitman W."/>
        </authorList>
    </citation>
    <scope>NUCLEOTIDE SEQUENCE [LARGE SCALE GENOMIC DNA]</scope>
    <source>
        <strain evidence="5 6">MA-olki</strain>
    </source>
</reference>
<dbReference type="OrthoDB" id="9776657at2"/>
<accession>A0A2T5U7W5</accession>
<keyword evidence="2" id="KW-0808">Transferase</keyword>
<dbReference type="GO" id="GO:0016757">
    <property type="term" value="F:glycosyltransferase activity"/>
    <property type="evidence" value="ECO:0007669"/>
    <property type="project" value="UniProtKB-KW"/>
</dbReference>
<dbReference type="PANTHER" id="PTHR34106:SF4">
    <property type="entry name" value="BLL5143 PROTEIN"/>
    <property type="match status" value="1"/>
</dbReference>
<protein>
    <submittedName>
        <fullName evidence="5">Putative GH43/DUF377 family glycosyl hydrolase</fullName>
    </submittedName>
</protein>
<dbReference type="AlphaFoldDB" id="A0A2T5U7W5"/>
<dbReference type="PANTHER" id="PTHR34106">
    <property type="entry name" value="GLYCOSIDASE"/>
    <property type="match status" value="1"/>
</dbReference>
<dbReference type="GO" id="GO:0016787">
    <property type="term" value="F:hydrolase activity"/>
    <property type="evidence" value="ECO:0007669"/>
    <property type="project" value="UniProtKB-KW"/>
</dbReference>
<feature type="region of interest" description="Disordered" evidence="4">
    <location>
        <begin position="166"/>
        <end position="194"/>
    </location>
</feature>
<organism evidence="5 6">
    <name type="scientific">Sphingomonas faeni</name>
    <dbReference type="NCBI Taxonomy" id="185950"/>
    <lineage>
        <taxon>Bacteria</taxon>
        <taxon>Pseudomonadati</taxon>
        <taxon>Pseudomonadota</taxon>
        <taxon>Alphaproteobacteria</taxon>
        <taxon>Sphingomonadales</taxon>
        <taxon>Sphingomonadaceae</taxon>
        <taxon>Sphingomonas</taxon>
    </lineage>
</organism>
<gene>
    <name evidence="5" type="ORF">C8J25_103289</name>
</gene>
<keyword evidence="5" id="KW-0378">Hydrolase</keyword>
<comment type="caution">
    <text evidence="5">The sequence shown here is derived from an EMBL/GenBank/DDBJ whole genome shotgun (WGS) entry which is preliminary data.</text>
</comment>
<dbReference type="EMBL" id="QAYE01000003">
    <property type="protein sequence ID" value="PTW47570.1"/>
    <property type="molecule type" value="Genomic_DNA"/>
</dbReference>
<dbReference type="Gene3D" id="2.115.10.20">
    <property type="entry name" value="Glycosyl hydrolase domain, family 43"/>
    <property type="match status" value="1"/>
</dbReference>
<evidence type="ECO:0000256" key="1">
    <source>
        <dbReference type="ARBA" id="ARBA00022676"/>
    </source>
</evidence>
<evidence type="ECO:0000256" key="2">
    <source>
        <dbReference type="ARBA" id="ARBA00022679"/>
    </source>
</evidence>
<dbReference type="SUPFAM" id="SSF75005">
    <property type="entry name" value="Arabinanase/levansucrase/invertase"/>
    <property type="match status" value="1"/>
</dbReference>
<dbReference type="InterPro" id="IPR023296">
    <property type="entry name" value="Glyco_hydro_beta-prop_sf"/>
</dbReference>
<sequence length="431" mass="47598">MAEAELVAFSNIQLRPDPSRTVIRPFNIEYPGAFNVDGHPRAARVIDRVQSLSPDELRAERRRVMESLDERHRDVDELLLHRFSEIMAVLKDQREIDTDQKLLIGAYLSGEYSFEAAALFNPSMVLDPDQSKAPEGGLRFILSLRGIGEGHVSSVTFRTGSWSPGDGFSVDPSSQTAVPPRVTPTDQGATDGGPTRLECGGSRELSETVIFPILPSQHQGIEDLRLVRFEDAGKVQYLGTYTAFSGAEARCELLRGEDFKTFEMQPMRGAVSATKGMALFPRKIDGRYAMLGRQDNENIWYLTSDDLLTWDGGTKIVEPKWPWEFIQMGNCGSPIEIDEGWLVLTHGVGSVRNYCIVACLLDKADPTKLLARMTDPLIVPSPTERDGYVPNVVYSCGGIVHDRTLLLPFGVADNFASFATVDVGRLLAAMA</sequence>
<dbReference type="InterPro" id="IPR007184">
    <property type="entry name" value="Mannoside_phosphorylase"/>
</dbReference>
<dbReference type="RefSeq" id="WP_107953889.1">
    <property type="nucleotide sequence ID" value="NZ_QAYE01000003.1"/>
</dbReference>
<evidence type="ECO:0000256" key="3">
    <source>
        <dbReference type="ARBA" id="ARBA00024356"/>
    </source>
</evidence>
<dbReference type="Pfam" id="PF04041">
    <property type="entry name" value="Glyco_hydro_130"/>
    <property type="match status" value="1"/>
</dbReference>
<dbReference type="Proteomes" id="UP000244013">
    <property type="component" value="Unassembled WGS sequence"/>
</dbReference>